<dbReference type="EMBL" id="CP091508">
    <property type="protein sequence ID" value="UOO82216.1"/>
    <property type="molecule type" value="Genomic_DNA"/>
</dbReference>
<evidence type="ECO:0000313" key="3">
    <source>
        <dbReference type="Proteomes" id="UP000829817"/>
    </source>
</evidence>
<accession>A0ABY4DT42</accession>
<keyword evidence="3" id="KW-1185">Reference proteome</keyword>
<dbReference type="Proteomes" id="UP000829817">
    <property type="component" value="Chromosome"/>
</dbReference>
<evidence type="ECO:0000256" key="1">
    <source>
        <dbReference type="SAM" id="Phobius"/>
    </source>
</evidence>
<keyword evidence="1" id="KW-0472">Membrane</keyword>
<proteinExistence type="predicted"/>
<gene>
    <name evidence="2" type="ORF">LVJ83_01700</name>
</gene>
<keyword evidence="1" id="KW-1133">Transmembrane helix</keyword>
<protein>
    <submittedName>
        <fullName evidence="2">Uncharacterized protein</fullName>
    </submittedName>
</protein>
<name>A0ABY4DT42_9NEIS</name>
<keyword evidence="1" id="KW-0812">Transmembrane</keyword>
<organism evidence="2 3">
    <name type="scientific">Uruburuella testudinis</name>
    <dbReference type="NCBI Taxonomy" id="1282863"/>
    <lineage>
        <taxon>Bacteria</taxon>
        <taxon>Pseudomonadati</taxon>
        <taxon>Pseudomonadota</taxon>
        <taxon>Betaproteobacteria</taxon>
        <taxon>Neisseriales</taxon>
        <taxon>Neisseriaceae</taxon>
        <taxon>Uruburuella</taxon>
    </lineage>
</organism>
<reference evidence="2 3" key="1">
    <citation type="journal article" date="2022" name="Res Sq">
        <title>Evolution of multicellular longitudinally dividing oral cavity symbionts (Neisseriaceae).</title>
        <authorList>
            <person name="Nyongesa S."/>
            <person name="Weber P."/>
            <person name="Bernet E."/>
            <person name="Pullido F."/>
            <person name="Nieckarz M."/>
            <person name="Delaby M."/>
            <person name="Nieves C."/>
            <person name="Viehboeck T."/>
            <person name="Krause N."/>
            <person name="Rivera-Millot A."/>
            <person name="Nakamura A."/>
            <person name="Vischer N."/>
            <person name="VanNieuwenhze M."/>
            <person name="Brun Y."/>
            <person name="Cava F."/>
            <person name="Bulgheresi S."/>
            <person name="Veyrier F."/>
        </authorList>
    </citation>
    <scope>NUCLEOTIDE SEQUENCE [LARGE SCALE GENOMIC DNA]</scope>
    <source>
        <strain evidence="2 3">CCUG 63373m</strain>
    </source>
</reference>
<dbReference type="RefSeq" id="WP_244785700.1">
    <property type="nucleotide sequence ID" value="NZ_CP091508.1"/>
</dbReference>
<feature type="transmembrane region" description="Helical" evidence="1">
    <location>
        <begin position="6"/>
        <end position="31"/>
    </location>
</feature>
<sequence>MTEKWLLGGMMLHIGMLLPYAFQLAWLGWCWRQRRNRPRKATPENLWEDELVGEPTPSMFR</sequence>
<evidence type="ECO:0000313" key="2">
    <source>
        <dbReference type="EMBL" id="UOO82216.1"/>
    </source>
</evidence>